<protein>
    <submittedName>
        <fullName evidence="1">Uncharacterized protein</fullName>
    </submittedName>
</protein>
<organism evidence="1 2">
    <name type="scientific">Platanthera zijinensis</name>
    <dbReference type="NCBI Taxonomy" id="2320716"/>
    <lineage>
        <taxon>Eukaryota</taxon>
        <taxon>Viridiplantae</taxon>
        <taxon>Streptophyta</taxon>
        <taxon>Embryophyta</taxon>
        <taxon>Tracheophyta</taxon>
        <taxon>Spermatophyta</taxon>
        <taxon>Magnoliopsida</taxon>
        <taxon>Liliopsida</taxon>
        <taxon>Asparagales</taxon>
        <taxon>Orchidaceae</taxon>
        <taxon>Orchidoideae</taxon>
        <taxon>Orchideae</taxon>
        <taxon>Orchidinae</taxon>
        <taxon>Platanthera</taxon>
    </lineage>
</organism>
<dbReference type="Proteomes" id="UP001418222">
    <property type="component" value="Unassembled WGS sequence"/>
</dbReference>
<proteinExistence type="predicted"/>
<comment type="caution">
    <text evidence="1">The sequence shown here is derived from an EMBL/GenBank/DDBJ whole genome shotgun (WGS) entry which is preliminary data.</text>
</comment>
<evidence type="ECO:0000313" key="1">
    <source>
        <dbReference type="EMBL" id="KAK8934711.1"/>
    </source>
</evidence>
<dbReference type="AlphaFoldDB" id="A0AAP0G2H7"/>
<keyword evidence="2" id="KW-1185">Reference proteome</keyword>
<evidence type="ECO:0000313" key="2">
    <source>
        <dbReference type="Proteomes" id="UP001418222"/>
    </source>
</evidence>
<accession>A0AAP0G2H7</accession>
<name>A0AAP0G2H7_9ASPA</name>
<gene>
    <name evidence="1" type="ORF">KSP39_PZI014427</name>
</gene>
<sequence length="55" mass="6382">MCCFLMLCECPQILLLVIMGRKLGTYNPLLRQMSMNCSLALSWLKIYLKIIVTRT</sequence>
<reference evidence="1 2" key="1">
    <citation type="journal article" date="2022" name="Nat. Plants">
        <title>Genomes of leafy and leafless Platanthera orchids illuminate the evolution of mycoheterotrophy.</title>
        <authorList>
            <person name="Li M.H."/>
            <person name="Liu K.W."/>
            <person name="Li Z."/>
            <person name="Lu H.C."/>
            <person name="Ye Q.L."/>
            <person name="Zhang D."/>
            <person name="Wang J.Y."/>
            <person name="Li Y.F."/>
            <person name="Zhong Z.M."/>
            <person name="Liu X."/>
            <person name="Yu X."/>
            <person name="Liu D.K."/>
            <person name="Tu X.D."/>
            <person name="Liu B."/>
            <person name="Hao Y."/>
            <person name="Liao X.Y."/>
            <person name="Jiang Y.T."/>
            <person name="Sun W.H."/>
            <person name="Chen J."/>
            <person name="Chen Y.Q."/>
            <person name="Ai Y."/>
            <person name="Zhai J.W."/>
            <person name="Wu S.S."/>
            <person name="Zhou Z."/>
            <person name="Hsiao Y.Y."/>
            <person name="Wu W.L."/>
            <person name="Chen Y.Y."/>
            <person name="Lin Y.F."/>
            <person name="Hsu J.L."/>
            <person name="Li C.Y."/>
            <person name="Wang Z.W."/>
            <person name="Zhao X."/>
            <person name="Zhong W.Y."/>
            <person name="Ma X.K."/>
            <person name="Ma L."/>
            <person name="Huang J."/>
            <person name="Chen G.Z."/>
            <person name="Huang M.Z."/>
            <person name="Huang L."/>
            <person name="Peng D.H."/>
            <person name="Luo Y.B."/>
            <person name="Zou S.Q."/>
            <person name="Chen S.P."/>
            <person name="Lan S."/>
            <person name="Tsai W.C."/>
            <person name="Van de Peer Y."/>
            <person name="Liu Z.J."/>
        </authorList>
    </citation>
    <scope>NUCLEOTIDE SEQUENCE [LARGE SCALE GENOMIC DNA]</scope>
    <source>
        <strain evidence="1">Lor287</strain>
    </source>
</reference>
<dbReference type="EMBL" id="JBBWWQ010000012">
    <property type="protein sequence ID" value="KAK8934711.1"/>
    <property type="molecule type" value="Genomic_DNA"/>
</dbReference>